<gene>
    <name evidence="3" type="ORF">CCACVL1_03232</name>
</gene>
<reference evidence="3 4" key="1">
    <citation type="submission" date="2013-09" db="EMBL/GenBank/DDBJ databases">
        <title>Corchorus capsularis genome sequencing.</title>
        <authorList>
            <person name="Alam M."/>
            <person name="Haque M.S."/>
            <person name="Islam M.S."/>
            <person name="Emdad E.M."/>
            <person name="Islam M.M."/>
            <person name="Ahmed B."/>
            <person name="Halim A."/>
            <person name="Hossen Q.M.M."/>
            <person name="Hossain M.Z."/>
            <person name="Ahmed R."/>
            <person name="Khan M.M."/>
            <person name="Islam R."/>
            <person name="Rashid M.M."/>
            <person name="Khan S.A."/>
            <person name="Rahman M.S."/>
            <person name="Alam M."/>
        </authorList>
    </citation>
    <scope>NUCLEOTIDE SEQUENCE [LARGE SCALE GENOMIC DNA]</scope>
    <source>
        <strain evidence="4">cv. CVL-1</strain>
        <tissue evidence="3">Whole seedling</tissue>
    </source>
</reference>
<feature type="region of interest" description="Disordered" evidence="2">
    <location>
        <begin position="1603"/>
        <end position="1642"/>
    </location>
</feature>
<keyword evidence="1" id="KW-0175">Coiled coil</keyword>
<feature type="compositionally biased region" description="Polar residues" evidence="2">
    <location>
        <begin position="1616"/>
        <end position="1627"/>
    </location>
</feature>
<sequence length="2240" mass="252563">MGDDLRHRGLKRERALVLYDLDDDDDGDYYRDYHFKVLLPNGTSFDYTSNDRRPEISVEDFIESIRVKYNETVRRLSQSAKRRKVNWDSDNLYLEDAEEKKKITRINFRKQFKPHKCHILRLHDGSGNIAKTFENMWDLTPDTHLLKNLPEDYKFETALADLIDNSLQAVWSNDKNHRRLISVDVREDKISIFDTGPGMDGSDENSIVKWGKIGASLNRLYKEKAVGCKPPYLVPFFGMFGYGGPIASMHIGSGAIVSSKTKESKNVYTLCLSRPELLSTSNSERSPWRANGSIRDLLKDESEKSPHGSFTKVEILEPKRKDLDIRELQCKLKDIYFPYIQCDELSKVGRTITPVEFQVNGVHLTEIEGGEVAITNLHSCNGPEFIILLHFKKDKAAEKSSEANARLKCVYFPIREGKENIERILKSLDDEGWAINENFESFSRVSIRRLGRLLPDARYGLLPFMDLRQRKGDKSQLLKRCCLRVKCFVETDAGFNPSPSKTDLALYNPFSISLKSFGSRHEDKGVDVEIYRDGKKISFPQMERDYRDWLLQMHDRYDEEMVSGEDQPVLVIDPSNKKALGISYDFIRVYQILKRKGVTWKSGQKIKVLKGACAGLYKKDVYATIEHFLIEGLQGDFGGEARIICRPIDAANGCILSVEGENASLDIRESLSLPVSVIDSEKCTAIADTVWNCQLQKVPSRIDLLNAKECRELQLNGALPTAVTVQAGLRPPKDIVAVLRPSSFDSSSPSNNLDQKDIVKTNLVMSMEVNFKRTEDHQAVKQICLHKVTPSSHRGFYGLYIFQLGSKFPKLFQAAGKYTFSFSVERPGCQKCMKTLKVIPSNEVGEWQLLLDKEIQSYHVRVGSCFPPLSIACYDIYNNQMPFSSIPDFEIKINEGLLVDLAKIKPSLSSDNLVLSIEDVMIETCELDSMRPHYAATLMICSKDEEVSVSVKCQVTPGALHHVKASPEVLENLLLPGLVIQQFVLEMFDAYENHVAEGLEVQFNLDGFCIDGQVGSKYKVDDNGCIDLGGRLKVTASYGKPVSLSVSHEDKVVFHQEFETEKRELRIASRVPEQCIAGSKLENLVFEVVDSNGVVDETFHDDEKCGLSHTLRVSSKSFKVDDSICYAFRKGCCIITSFPLPQTEGPLCFMAFHSRYKELYVNVKLFLAPAPRIEPGAIEYPTLDGKGLFQQSLQSVKDARSLLPLLRCESKELEVEVCKYAEPAPTIESGVIEYPTLDGKGLFQQSLQSVKDAGSLLPLVKCEGKELEVEVCKYAEPAPTIEPAAIKYPTLDGKGLFQQSLQSVKNAGSLLPLVKCETSLEPNVINNLDSLSTKEEMMELIEERDHSAASVLCSLAHERLFQEPWIHVREDIVGVVALLGTVCTSKLSRILAEYLGEDQMLAIVCKSYAAACALEKYEHNGEVDCEFGLHAEAAALGKSLSGRFLVVCLEDIRPFPGQTVLGDPQRRLYMPDPKSPNRSTPQGFLGYAVNMINLEHFYLENFTASGHGLRETLFYSLFSELQVYETRKHMENARACIKDGAVSLDGGILRKNGVISLGYRYFVEVHVPEESKESFKQIKEMQLELRSISDKISGVTRSHGKAFKKYDKKKGEMEKSSQLSYNSVSKSENPDGDPERKSRGESKLNSAMFPANNQFSSHPMPLAIMESTIPMQVDQNEAPLAARDEMQNGGFSQAKSLIQSSEKLQEDLRAMGVKIKQHEDNIKQLKTQKNKLDDSILDMQVMLGKYHSSSAPTVENEDHSQLQSEEETTEQILRHEKSAAGILYQLKARHGTQVSHLTRTKDVLGPVATLGKVDDENLSRLFSEYLGVQTMLAIVCRTFEGVKALETYNQDGGIDRTSGLHGLGAATGRAIDGRFQVISLENLRPYAGDILADDPQRRLDLLKPRLKNGECPPGFIGYAVNMIHVDNSNLFCVTANGDGLRETLFYNLFSHLQVYRTRSQMVLALPCISEGAVSLDGGMIRSTGVFSLGSREEVDVRFPKPSAASTVPPEYTETEKKMKEMRWEKEKLEEDIKREQVLLHNAKNNFENKKQDFVRFLAQSSSYAAQCASCKTLISSVLHEHLPSFRLRKSPPFLHQSDPFPREKRDKFLMAGKAAQSVAKAVGEYQYPWREKLAKYQGELSKGVWGYWELGAWKPLGISARRRARLRKEVLLAGQDWPYDPERKEMKTKMKGHKCDRIAAEKRENTANLMQKMPQMLLAYKKRRWEKKMKEEEKAKEKSI</sequence>
<organism evidence="3 4">
    <name type="scientific">Corchorus capsularis</name>
    <name type="common">Jute</name>
    <dbReference type="NCBI Taxonomy" id="210143"/>
    <lineage>
        <taxon>Eukaryota</taxon>
        <taxon>Viridiplantae</taxon>
        <taxon>Streptophyta</taxon>
        <taxon>Embryophyta</taxon>
        <taxon>Tracheophyta</taxon>
        <taxon>Spermatophyta</taxon>
        <taxon>Magnoliopsida</taxon>
        <taxon>eudicotyledons</taxon>
        <taxon>Gunneridae</taxon>
        <taxon>Pentapetalae</taxon>
        <taxon>rosids</taxon>
        <taxon>malvids</taxon>
        <taxon>Malvales</taxon>
        <taxon>Malvaceae</taxon>
        <taxon>Grewioideae</taxon>
        <taxon>Apeibeae</taxon>
        <taxon>Corchorus</taxon>
    </lineage>
</organism>
<comment type="caution">
    <text evidence="3">The sequence shown here is derived from an EMBL/GenBank/DDBJ whole genome shotgun (WGS) entry which is preliminary data.</text>
</comment>
<evidence type="ECO:0000313" key="4">
    <source>
        <dbReference type="Proteomes" id="UP000188268"/>
    </source>
</evidence>
<dbReference type="PANTHER" id="PTHR33566:SF1">
    <property type="entry name" value="EN_SPM-LIKE TRANSPOSON-RELATED"/>
    <property type="match status" value="1"/>
</dbReference>
<feature type="coiled-coil region" evidence="1">
    <location>
        <begin position="2011"/>
        <end position="2052"/>
    </location>
</feature>
<evidence type="ECO:0000256" key="1">
    <source>
        <dbReference type="SAM" id="Coils"/>
    </source>
</evidence>
<dbReference type="EMBL" id="AWWV01006560">
    <property type="protein sequence ID" value="OMP00936.1"/>
    <property type="molecule type" value="Genomic_DNA"/>
</dbReference>
<dbReference type="OMA" id="QCDEVSK"/>
<evidence type="ECO:0008006" key="5">
    <source>
        <dbReference type="Google" id="ProtNLM"/>
    </source>
</evidence>
<feature type="compositionally biased region" description="Basic and acidic residues" evidence="2">
    <location>
        <begin position="1633"/>
        <end position="1642"/>
    </location>
</feature>
<name>A0A1R3K1H9_COCAP</name>
<protein>
    <recommendedName>
        <fullName evidence="5">Gamma-irradiation and mitomycin c induced 1</fullName>
    </recommendedName>
</protein>
<evidence type="ECO:0000313" key="3">
    <source>
        <dbReference type="EMBL" id="OMP00936.1"/>
    </source>
</evidence>
<dbReference type="Gramene" id="OMP00936">
    <property type="protein sequence ID" value="OMP00936"/>
    <property type="gene ID" value="CCACVL1_03232"/>
</dbReference>
<feature type="coiled-coil region" evidence="1">
    <location>
        <begin position="1701"/>
        <end position="1735"/>
    </location>
</feature>
<proteinExistence type="predicted"/>
<dbReference type="Proteomes" id="UP000188268">
    <property type="component" value="Unassembled WGS sequence"/>
</dbReference>
<keyword evidence="4" id="KW-1185">Reference proteome</keyword>
<dbReference type="InterPro" id="IPR036890">
    <property type="entry name" value="HATPase_C_sf"/>
</dbReference>
<dbReference type="STRING" id="210143.A0A1R3K1H9"/>
<accession>A0A1R3K1H9</accession>
<dbReference type="Gene3D" id="3.30.565.10">
    <property type="entry name" value="Histidine kinase-like ATPase, C-terminal domain"/>
    <property type="match status" value="1"/>
</dbReference>
<dbReference type="PANTHER" id="PTHR33566">
    <property type="entry name" value="EN/SPM-LIKE TRANSPOSON-RELATED"/>
    <property type="match status" value="1"/>
</dbReference>
<evidence type="ECO:0000256" key="2">
    <source>
        <dbReference type="SAM" id="MobiDB-lite"/>
    </source>
</evidence>
<dbReference type="Pfam" id="PF13589">
    <property type="entry name" value="HATPase_c_3"/>
    <property type="match status" value="1"/>
</dbReference>
<dbReference type="SUPFAM" id="SSF55874">
    <property type="entry name" value="ATPase domain of HSP90 chaperone/DNA topoisomerase II/histidine kinase"/>
    <property type="match status" value="1"/>
</dbReference>
<dbReference type="OrthoDB" id="10036779at2759"/>